<dbReference type="STRING" id="861299.J421_0061"/>
<dbReference type="PIRSF" id="PIRSF036382">
    <property type="entry name" value="RR_antiterm"/>
    <property type="match status" value="1"/>
</dbReference>
<dbReference type="InterPro" id="IPR011006">
    <property type="entry name" value="CheY-like_superfamily"/>
</dbReference>
<dbReference type="PROSITE" id="PS50921">
    <property type="entry name" value="ANTAR"/>
    <property type="match status" value="1"/>
</dbReference>
<reference evidence="5 6" key="1">
    <citation type="journal article" date="2014" name="Genome Announc.">
        <title>Genome Sequence and Methylome of Soil Bacterium Gemmatirosa kalamazoonensis KBS708T, a Member of the Rarely Cultivated Gemmatimonadetes Phylum.</title>
        <authorList>
            <person name="Debruyn J.M."/>
            <person name="Radosevich M."/>
            <person name="Wommack K.E."/>
            <person name="Polson S.W."/>
            <person name="Hauser L.J."/>
            <person name="Fawaz M.N."/>
            <person name="Korlach J."/>
            <person name="Tsai Y.C."/>
        </authorList>
    </citation>
    <scope>NUCLEOTIDE SEQUENCE [LARGE SCALE GENOMIC DNA]</scope>
    <source>
        <strain evidence="5 6">KBS708</strain>
    </source>
</reference>
<dbReference type="eggNOG" id="COG3707">
    <property type="taxonomic scope" value="Bacteria"/>
</dbReference>
<dbReference type="Proteomes" id="UP000019151">
    <property type="component" value="Chromosome"/>
</dbReference>
<evidence type="ECO:0000259" key="4">
    <source>
        <dbReference type="PROSITE" id="PS50921"/>
    </source>
</evidence>
<dbReference type="Pfam" id="PF00072">
    <property type="entry name" value="Response_reg"/>
    <property type="match status" value="1"/>
</dbReference>
<dbReference type="KEGG" id="gba:J421_0061"/>
<dbReference type="EMBL" id="CP007128">
    <property type="protein sequence ID" value="AHG87598.1"/>
    <property type="molecule type" value="Genomic_DNA"/>
</dbReference>
<dbReference type="HOGENOM" id="CLU_000445_65_0_0"/>
<dbReference type="GO" id="GO:0003723">
    <property type="term" value="F:RNA binding"/>
    <property type="evidence" value="ECO:0007669"/>
    <property type="project" value="InterPro"/>
</dbReference>
<dbReference type="SMART" id="SM01012">
    <property type="entry name" value="ANTAR"/>
    <property type="match status" value="1"/>
</dbReference>
<feature type="modified residue" description="4-aspartylphosphate" evidence="1">
    <location>
        <position position="34"/>
    </location>
</feature>
<dbReference type="PANTHER" id="PTHR43228:SF1">
    <property type="entry name" value="TWO-COMPONENT RESPONSE REGULATOR ARR22"/>
    <property type="match status" value="1"/>
</dbReference>
<dbReference type="InterPro" id="IPR036388">
    <property type="entry name" value="WH-like_DNA-bd_sf"/>
</dbReference>
<sequence>MLSSLGHEIVAEVGTGRDAVVLAQAASPDVVLLDVHMPDGSGIDAAKEIAAMLPATAVLLFTGDHTLRLSDQDVVETAAISILAKPTPKKTLDSALRLAVAKAQALNAARRDADRARQELEERKVIERAKGVLQRRTKCTEAEAYRIMQRSSQDRSVPMVHVAREVLKSEPGFGA</sequence>
<proteinExistence type="predicted"/>
<accession>W0RDY8</accession>
<keyword evidence="6" id="KW-1185">Reference proteome</keyword>
<dbReference type="InterPro" id="IPR008327">
    <property type="entry name" value="Sig_transdc_resp-reg_antiterm"/>
</dbReference>
<dbReference type="PROSITE" id="PS50110">
    <property type="entry name" value="RESPONSE_REGULATORY"/>
    <property type="match status" value="1"/>
</dbReference>
<dbReference type="Gene3D" id="3.40.50.2300">
    <property type="match status" value="1"/>
</dbReference>
<feature type="domain" description="Response regulatory" evidence="3">
    <location>
        <begin position="1"/>
        <end position="100"/>
    </location>
</feature>
<dbReference type="InParanoid" id="W0RDY8"/>
<evidence type="ECO:0000313" key="6">
    <source>
        <dbReference type="Proteomes" id="UP000019151"/>
    </source>
</evidence>
<dbReference type="SUPFAM" id="SSF52172">
    <property type="entry name" value="CheY-like"/>
    <property type="match status" value="1"/>
</dbReference>
<dbReference type="Gene3D" id="1.10.10.10">
    <property type="entry name" value="Winged helix-like DNA-binding domain superfamily/Winged helix DNA-binding domain"/>
    <property type="match status" value="1"/>
</dbReference>
<feature type="coiled-coil region" evidence="2">
    <location>
        <begin position="99"/>
        <end position="130"/>
    </location>
</feature>
<evidence type="ECO:0000313" key="5">
    <source>
        <dbReference type="EMBL" id="AHG87598.1"/>
    </source>
</evidence>
<evidence type="ECO:0000256" key="1">
    <source>
        <dbReference type="PROSITE-ProRule" id="PRU00169"/>
    </source>
</evidence>
<name>W0RDY8_9BACT</name>
<dbReference type="Pfam" id="PF03861">
    <property type="entry name" value="ANTAR"/>
    <property type="match status" value="1"/>
</dbReference>
<keyword evidence="2" id="KW-0175">Coiled coil</keyword>
<dbReference type="InterPro" id="IPR052048">
    <property type="entry name" value="ST_Response_Regulator"/>
</dbReference>
<evidence type="ECO:0000259" key="3">
    <source>
        <dbReference type="PROSITE" id="PS50110"/>
    </source>
</evidence>
<keyword evidence="1" id="KW-0597">Phosphoprotein</keyword>
<protein>
    <submittedName>
        <fullName evidence="5">ANTAR domain protein</fullName>
    </submittedName>
</protein>
<dbReference type="AlphaFoldDB" id="W0RDY8"/>
<feature type="domain" description="ANTAR" evidence="4">
    <location>
        <begin position="106"/>
        <end position="167"/>
    </location>
</feature>
<dbReference type="PANTHER" id="PTHR43228">
    <property type="entry name" value="TWO-COMPONENT RESPONSE REGULATOR"/>
    <property type="match status" value="1"/>
</dbReference>
<evidence type="ECO:0000256" key="2">
    <source>
        <dbReference type="SAM" id="Coils"/>
    </source>
</evidence>
<dbReference type="GO" id="GO:0000160">
    <property type="term" value="P:phosphorelay signal transduction system"/>
    <property type="evidence" value="ECO:0007669"/>
    <property type="project" value="InterPro"/>
</dbReference>
<dbReference type="InterPro" id="IPR001789">
    <property type="entry name" value="Sig_transdc_resp-reg_receiver"/>
</dbReference>
<organism evidence="5 6">
    <name type="scientific">Gemmatirosa kalamazoonensis</name>
    <dbReference type="NCBI Taxonomy" id="861299"/>
    <lineage>
        <taxon>Bacteria</taxon>
        <taxon>Pseudomonadati</taxon>
        <taxon>Gemmatimonadota</taxon>
        <taxon>Gemmatimonadia</taxon>
        <taxon>Gemmatimonadales</taxon>
        <taxon>Gemmatimonadaceae</taxon>
        <taxon>Gemmatirosa</taxon>
    </lineage>
</organism>
<dbReference type="InterPro" id="IPR005561">
    <property type="entry name" value="ANTAR"/>
</dbReference>
<gene>
    <name evidence="5" type="ORF">J421_0061</name>
</gene>